<feature type="transmembrane region" description="Helical" evidence="8">
    <location>
        <begin position="296"/>
        <end position="315"/>
    </location>
</feature>
<evidence type="ECO:0000256" key="1">
    <source>
        <dbReference type="ARBA" id="ARBA00004651"/>
    </source>
</evidence>
<evidence type="ECO:0000256" key="4">
    <source>
        <dbReference type="ARBA" id="ARBA00022692"/>
    </source>
</evidence>
<feature type="transmembrane region" description="Helical" evidence="8">
    <location>
        <begin position="161"/>
        <end position="181"/>
    </location>
</feature>
<comment type="caution">
    <text evidence="10">The sequence shown here is derived from an EMBL/GenBank/DDBJ whole genome shotgun (WGS) entry which is preliminary data.</text>
</comment>
<evidence type="ECO:0000313" key="11">
    <source>
        <dbReference type="Proteomes" id="UP000054761"/>
    </source>
</evidence>
<sequence length="491" mass="54497">MNNMIIAPLICCLLTALLALLFLTFQRLQQIVHLTGAMFYLFFTFYLYSQVQQQGIVILNLGNHPSGFAISFILDYLSSLMLLVTAIIVLAVSIYSINDRSINQKAFFYPSFWFIIAGVTGSFSTGDLFNLYVWFEVMILASAVIMTLTRENILSGLISYIALNLLATLIMLLSIGFLYGFSGTLDIGQLALKSQTSSTYVAALSLLLIAFAIKSALFPYYFWLPVSYHLTSISAGGLLAGLLTKVGIYALLRITTLFLPPHSILMKILLVLSCLTMLGGVFGAMSDFHVRRILSFHIISQIGYMALGLAMGTTLALTASIFYIVHHILVKTNLFLITGIFTRYSGHTDLRQMGGFFQKKPILAILFFIPAFSLAGLPPLSGLWAKYLLLNAAISSGFWLSAFVALLVGFFTLYSMVKIWRYAFLQPFLSPLKQIPTKEKILLYMPSLFLASLTLFIGLYPESLYKAAKQAAVAMYKPESYLRTAHGEKNA</sequence>
<reference evidence="10 11" key="1">
    <citation type="submission" date="2015-11" db="EMBL/GenBank/DDBJ databases">
        <title>Genomic analysis of 38 Legionella species identifies large and diverse effector repertoires.</title>
        <authorList>
            <person name="Burstein D."/>
            <person name="Amaro F."/>
            <person name="Zusman T."/>
            <person name="Lifshitz Z."/>
            <person name="Cohen O."/>
            <person name="Gilbert J.A."/>
            <person name="Pupko T."/>
            <person name="Shuman H.A."/>
            <person name="Segal G."/>
        </authorList>
    </citation>
    <scope>NUCLEOTIDE SEQUENCE [LARGE SCALE GENOMIC DNA]</scope>
    <source>
        <strain evidence="10 11">Bercovier 4</strain>
    </source>
</reference>
<feature type="transmembrane region" description="Helical" evidence="8">
    <location>
        <begin position="131"/>
        <end position="149"/>
    </location>
</feature>
<dbReference type="GO" id="GO:0042773">
    <property type="term" value="P:ATP synthesis coupled electron transport"/>
    <property type="evidence" value="ECO:0007669"/>
    <property type="project" value="InterPro"/>
</dbReference>
<evidence type="ECO:0000256" key="2">
    <source>
        <dbReference type="ARBA" id="ARBA00005346"/>
    </source>
</evidence>
<feature type="transmembrane region" description="Helical" evidence="8">
    <location>
        <begin position="321"/>
        <end position="341"/>
    </location>
</feature>
<feature type="transmembrane region" description="Helical" evidence="8">
    <location>
        <begin position="362"/>
        <end position="385"/>
    </location>
</feature>
<dbReference type="PRINTS" id="PR01437">
    <property type="entry name" value="NUOXDRDTASE4"/>
</dbReference>
<dbReference type="Proteomes" id="UP000054761">
    <property type="component" value="Unassembled WGS sequence"/>
</dbReference>
<protein>
    <submittedName>
        <fullName evidence="10">NADH-quinone oxidoreductase chain L</fullName>
    </submittedName>
</protein>
<evidence type="ECO:0000313" key="10">
    <source>
        <dbReference type="EMBL" id="KTD32123.1"/>
    </source>
</evidence>
<dbReference type="AlphaFoldDB" id="A0A0W0WIF8"/>
<dbReference type="InterPro" id="IPR050586">
    <property type="entry name" value="CPA3_Na-H_Antiporter_D"/>
</dbReference>
<feature type="domain" description="NADH:quinone oxidoreductase/Mrp antiporter transmembrane" evidence="9">
    <location>
        <begin position="126"/>
        <end position="411"/>
    </location>
</feature>
<dbReference type="PANTHER" id="PTHR42703:SF1">
    <property type="entry name" value="NA(+)_H(+) ANTIPORTER SUBUNIT D1"/>
    <property type="match status" value="1"/>
</dbReference>
<feature type="transmembrane region" description="Helical" evidence="8">
    <location>
        <begin position="397"/>
        <end position="420"/>
    </location>
</feature>
<dbReference type="RefSeq" id="WP_058500834.1">
    <property type="nucleotide sequence ID" value="NZ_CAAAJA010000028.1"/>
</dbReference>
<dbReference type="PATRIC" id="fig|454.4.peg.467"/>
<comment type="subcellular location">
    <subcellularLocation>
        <location evidence="1">Cell membrane</location>
        <topology evidence="1">Multi-pass membrane protein</topology>
    </subcellularLocation>
    <subcellularLocation>
        <location evidence="7">Membrane</location>
        <topology evidence="7">Multi-pass membrane protein</topology>
    </subcellularLocation>
</comment>
<evidence type="ECO:0000256" key="6">
    <source>
        <dbReference type="ARBA" id="ARBA00023136"/>
    </source>
</evidence>
<keyword evidence="11" id="KW-1185">Reference proteome</keyword>
<dbReference type="STRING" id="454.Lisr_0446"/>
<keyword evidence="4 7" id="KW-0812">Transmembrane</keyword>
<dbReference type="InterPro" id="IPR003918">
    <property type="entry name" value="NADH_UbQ_OxRdtase"/>
</dbReference>
<dbReference type="EMBL" id="LNYH01000014">
    <property type="protein sequence ID" value="KTD32123.1"/>
    <property type="molecule type" value="Genomic_DNA"/>
</dbReference>
<dbReference type="GO" id="GO:0005886">
    <property type="term" value="C:plasma membrane"/>
    <property type="evidence" value="ECO:0007669"/>
    <property type="project" value="UniProtKB-SubCell"/>
</dbReference>
<accession>A0A0W0WIF8</accession>
<dbReference type="PANTHER" id="PTHR42703">
    <property type="entry name" value="NADH DEHYDROGENASE"/>
    <property type="match status" value="1"/>
</dbReference>
<feature type="transmembrane region" description="Helical" evidence="8">
    <location>
        <begin position="68"/>
        <end position="95"/>
    </location>
</feature>
<dbReference type="Pfam" id="PF00361">
    <property type="entry name" value="Proton_antipo_M"/>
    <property type="match status" value="1"/>
</dbReference>
<evidence type="ECO:0000259" key="9">
    <source>
        <dbReference type="Pfam" id="PF00361"/>
    </source>
</evidence>
<keyword evidence="5 8" id="KW-1133">Transmembrane helix</keyword>
<gene>
    <name evidence="10" type="primary">nuoL_1</name>
    <name evidence="10" type="ORF">Lisr_0446</name>
</gene>
<organism evidence="10 11">
    <name type="scientific">Legionella israelensis</name>
    <dbReference type="NCBI Taxonomy" id="454"/>
    <lineage>
        <taxon>Bacteria</taxon>
        <taxon>Pseudomonadati</taxon>
        <taxon>Pseudomonadota</taxon>
        <taxon>Gammaproteobacteria</taxon>
        <taxon>Legionellales</taxon>
        <taxon>Legionellaceae</taxon>
        <taxon>Legionella</taxon>
    </lineage>
</organism>
<evidence type="ECO:0000256" key="3">
    <source>
        <dbReference type="ARBA" id="ARBA00022475"/>
    </source>
</evidence>
<evidence type="ECO:0000256" key="5">
    <source>
        <dbReference type="ARBA" id="ARBA00022989"/>
    </source>
</evidence>
<dbReference type="GO" id="GO:0008137">
    <property type="term" value="F:NADH dehydrogenase (ubiquinone) activity"/>
    <property type="evidence" value="ECO:0007669"/>
    <property type="project" value="InterPro"/>
</dbReference>
<keyword evidence="6 8" id="KW-0472">Membrane</keyword>
<feature type="transmembrane region" description="Helical" evidence="8">
    <location>
        <begin position="441"/>
        <end position="460"/>
    </location>
</feature>
<feature type="transmembrane region" description="Helical" evidence="8">
    <location>
        <begin position="6"/>
        <end position="24"/>
    </location>
</feature>
<comment type="similarity">
    <text evidence="2">Belongs to the CPA3 antiporters (TC 2.A.63) subunit D family.</text>
</comment>
<feature type="transmembrane region" description="Helical" evidence="8">
    <location>
        <begin position="201"/>
        <end position="223"/>
    </location>
</feature>
<feature type="transmembrane region" description="Helical" evidence="8">
    <location>
        <begin position="230"/>
        <end position="252"/>
    </location>
</feature>
<feature type="transmembrane region" description="Helical" evidence="8">
    <location>
        <begin position="31"/>
        <end position="48"/>
    </location>
</feature>
<keyword evidence="3" id="KW-1003">Cell membrane</keyword>
<feature type="transmembrane region" description="Helical" evidence="8">
    <location>
        <begin position="264"/>
        <end position="284"/>
    </location>
</feature>
<evidence type="ECO:0000256" key="8">
    <source>
        <dbReference type="SAM" id="Phobius"/>
    </source>
</evidence>
<dbReference type="InterPro" id="IPR001750">
    <property type="entry name" value="ND/Mrp_TM"/>
</dbReference>
<name>A0A0W0WIF8_9GAMM</name>
<proteinExistence type="inferred from homology"/>
<evidence type="ECO:0000256" key="7">
    <source>
        <dbReference type="RuleBase" id="RU000320"/>
    </source>
</evidence>
<dbReference type="OrthoDB" id="9768329at2"/>
<feature type="transmembrane region" description="Helical" evidence="8">
    <location>
        <begin position="107"/>
        <end position="125"/>
    </location>
</feature>